<dbReference type="GO" id="GO:0019588">
    <property type="term" value="P:anaerobic glycerol catabolic process"/>
    <property type="evidence" value="ECO:0007669"/>
    <property type="project" value="UniProtKB-UniPathway"/>
</dbReference>
<keyword evidence="8" id="KW-0067">ATP-binding</keyword>
<dbReference type="InterPro" id="IPR050861">
    <property type="entry name" value="Dihydroxyacetone_Kinase"/>
</dbReference>
<evidence type="ECO:0000256" key="4">
    <source>
        <dbReference type="ARBA" id="ARBA00022679"/>
    </source>
</evidence>
<evidence type="ECO:0000259" key="14">
    <source>
        <dbReference type="PROSITE" id="PS51481"/>
    </source>
</evidence>
<evidence type="ECO:0000256" key="11">
    <source>
        <dbReference type="PIRSR" id="PIRSR612734-1"/>
    </source>
</evidence>
<dbReference type="PROSITE" id="PS51481">
    <property type="entry name" value="DHAK"/>
    <property type="match status" value="1"/>
</dbReference>
<name>R7YHE0_CONA1</name>
<evidence type="ECO:0000256" key="6">
    <source>
        <dbReference type="ARBA" id="ARBA00022777"/>
    </source>
</evidence>
<keyword evidence="7" id="KW-0319">Glycerol metabolism</keyword>
<dbReference type="GeneID" id="19897849"/>
<dbReference type="PROSITE" id="PS51480">
    <property type="entry name" value="DHAL"/>
    <property type="match status" value="1"/>
</dbReference>
<dbReference type="Proteomes" id="UP000016924">
    <property type="component" value="Unassembled WGS sequence"/>
</dbReference>
<keyword evidence="6" id="KW-0418">Kinase</keyword>
<keyword evidence="4" id="KW-0808">Transferase</keyword>
<evidence type="ECO:0000256" key="5">
    <source>
        <dbReference type="ARBA" id="ARBA00022741"/>
    </source>
</evidence>
<dbReference type="eggNOG" id="KOG2426">
    <property type="taxonomic scope" value="Eukaryota"/>
</dbReference>
<keyword evidence="5" id="KW-0547">Nucleotide-binding</keyword>
<evidence type="ECO:0000256" key="1">
    <source>
        <dbReference type="ARBA" id="ARBA00003264"/>
    </source>
</evidence>
<evidence type="ECO:0000313" key="16">
    <source>
        <dbReference type="Proteomes" id="UP000016924"/>
    </source>
</evidence>
<gene>
    <name evidence="15" type="ORF">W97_00538</name>
</gene>
<feature type="domain" description="DhaL" evidence="13">
    <location>
        <begin position="384"/>
        <end position="585"/>
    </location>
</feature>
<dbReference type="SMART" id="SM01120">
    <property type="entry name" value="Dak2"/>
    <property type="match status" value="1"/>
</dbReference>
<dbReference type="Pfam" id="PF02734">
    <property type="entry name" value="Dak2"/>
    <property type="match status" value="1"/>
</dbReference>
<evidence type="ECO:0008006" key="17">
    <source>
        <dbReference type="Google" id="ProtNLM"/>
    </source>
</evidence>
<feature type="domain" description="DhaK" evidence="14">
    <location>
        <begin position="9"/>
        <end position="345"/>
    </location>
</feature>
<dbReference type="PANTHER" id="PTHR28629">
    <property type="entry name" value="TRIOKINASE/FMN CYCLASE"/>
    <property type="match status" value="1"/>
</dbReference>
<evidence type="ECO:0000313" key="15">
    <source>
        <dbReference type="EMBL" id="EON61325.1"/>
    </source>
</evidence>
<dbReference type="GO" id="GO:0005829">
    <property type="term" value="C:cytosol"/>
    <property type="evidence" value="ECO:0007669"/>
    <property type="project" value="TreeGrafter"/>
</dbReference>
<evidence type="ECO:0000256" key="10">
    <source>
        <dbReference type="ARBA" id="ARBA00048898"/>
    </source>
</evidence>
<dbReference type="RefSeq" id="XP_007776642.1">
    <property type="nucleotide sequence ID" value="XM_007778452.1"/>
</dbReference>
<dbReference type="InterPro" id="IPR036117">
    <property type="entry name" value="DhaL_dom_sf"/>
</dbReference>
<feature type="binding site" evidence="12">
    <location>
        <position position="106"/>
    </location>
    <ligand>
        <name>substrate</name>
    </ligand>
</feature>
<dbReference type="AlphaFoldDB" id="R7YHE0"/>
<feature type="active site" description="Tele-hemiaminal-histidine intermediate" evidence="11">
    <location>
        <position position="224"/>
    </location>
</feature>
<keyword evidence="16" id="KW-1185">Reference proteome</keyword>
<dbReference type="FunFam" id="3.30.1180.20:FF:000001">
    <property type="entry name" value="Dihydroxyacetone kinase 1"/>
    <property type="match status" value="1"/>
</dbReference>
<comment type="function">
    <text evidence="1">Catalyzes both the phosphorylation of dihydroxyacetone and of glyceraldehyde.</text>
</comment>
<dbReference type="Gene3D" id="3.30.1180.20">
    <property type="entry name" value="Dihydroxyacetone kinase, domain 2"/>
    <property type="match status" value="1"/>
</dbReference>
<dbReference type="InterPro" id="IPR004007">
    <property type="entry name" value="DhaL_dom"/>
</dbReference>
<protein>
    <recommendedName>
        <fullName evidence="17">Dihydroxyacetone kinase</fullName>
    </recommendedName>
</protein>
<feature type="binding site" evidence="12">
    <location>
        <position position="111"/>
    </location>
    <ligand>
        <name>substrate</name>
    </ligand>
</feature>
<dbReference type="UniPathway" id="UPA00617">
    <property type="reaction ID" value="UER00669"/>
</dbReference>
<dbReference type="GO" id="GO:0005524">
    <property type="term" value="F:ATP binding"/>
    <property type="evidence" value="ECO:0007669"/>
    <property type="project" value="UniProtKB-KW"/>
</dbReference>
<dbReference type="InterPro" id="IPR004006">
    <property type="entry name" value="DhaK_dom"/>
</dbReference>
<proteinExistence type="inferred from homology"/>
<dbReference type="FunFam" id="3.40.50.10440:FF:000001">
    <property type="entry name" value="Dihydroxyacetone kinase, DhaK subunit"/>
    <property type="match status" value="1"/>
</dbReference>
<reference evidence="16" key="1">
    <citation type="submission" date="2012-06" db="EMBL/GenBank/DDBJ databases">
        <title>The genome sequence of Coniosporium apollinis CBS 100218.</title>
        <authorList>
            <consortium name="The Broad Institute Genome Sequencing Platform"/>
            <person name="Cuomo C."/>
            <person name="Gorbushina A."/>
            <person name="Noack S."/>
            <person name="Walker B."/>
            <person name="Young S.K."/>
            <person name="Zeng Q."/>
            <person name="Gargeya S."/>
            <person name="Fitzgerald M."/>
            <person name="Haas B."/>
            <person name="Abouelleil A."/>
            <person name="Alvarado L."/>
            <person name="Arachchi H.M."/>
            <person name="Berlin A.M."/>
            <person name="Chapman S.B."/>
            <person name="Goldberg J."/>
            <person name="Griggs A."/>
            <person name="Gujja S."/>
            <person name="Hansen M."/>
            <person name="Howarth C."/>
            <person name="Imamovic A."/>
            <person name="Larimer J."/>
            <person name="McCowan C."/>
            <person name="Montmayeur A."/>
            <person name="Murphy C."/>
            <person name="Neiman D."/>
            <person name="Pearson M."/>
            <person name="Priest M."/>
            <person name="Roberts A."/>
            <person name="Saif S."/>
            <person name="Shea T."/>
            <person name="Sisk P."/>
            <person name="Sykes S."/>
            <person name="Wortman J."/>
            <person name="Nusbaum C."/>
            <person name="Birren B."/>
        </authorList>
    </citation>
    <scope>NUCLEOTIDE SEQUENCE [LARGE SCALE GENOMIC DNA]</scope>
    <source>
        <strain evidence="16">CBS 100218</strain>
    </source>
</reference>
<comment type="catalytic activity">
    <reaction evidence="10">
        <text>dihydroxyacetone + ATP = dihydroxyacetone phosphate + ADP + H(+)</text>
        <dbReference type="Rhea" id="RHEA:15773"/>
        <dbReference type="ChEBI" id="CHEBI:15378"/>
        <dbReference type="ChEBI" id="CHEBI:16016"/>
        <dbReference type="ChEBI" id="CHEBI:30616"/>
        <dbReference type="ChEBI" id="CHEBI:57642"/>
        <dbReference type="ChEBI" id="CHEBI:456216"/>
        <dbReference type="EC" id="2.7.1.29"/>
    </reaction>
</comment>
<dbReference type="EMBL" id="JH767555">
    <property type="protein sequence ID" value="EON61325.1"/>
    <property type="molecule type" value="Genomic_DNA"/>
</dbReference>
<comment type="similarity">
    <text evidence="3">Belongs to the dihydroxyacetone kinase (DAK) family.</text>
</comment>
<dbReference type="Pfam" id="PF02733">
    <property type="entry name" value="Dak1"/>
    <property type="match status" value="1"/>
</dbReference>
<feature type="binding site" evidence="12">
    <location>
        <begin position="55"/>
        <end position="58"/>
    </location>
    <ligand>
        <name>substrate</name>
    </ligand>
</feature>
<dbReference type="SUPFAM" id="SSF82549">
    <property type="entry name" value="DAK1/DegV-like"/>
    <property type="match status" value="1"/>
</dbReference>
<evidence type="ECO:0000256" key="3">
    <source>
        <dbReference type="ARBA" id="ARBA00008757"/>
    </source>
</evidence>
<dbReference type="OMA" id="TYSGTYM"/>
<evidence type="ECO:0000256" key="2">
    <source>
        <dbReference type="ARBA" id="ARBA00004778"/>
    </source>
</evidence>
<evidence type="ECO:0000256" key="12">
    <source>
        <dbReference type="PIRSR" id="PIRSR612734-2"/>
    </source>
</evidence>
<evidence type="ECO:0000256" key="8">
    <source>
        <dbReference type="ARBA" id="ARBA00022840"/>
    </source>
</evidence>
<dbReference type="FunFam" id="1.25.40.340:FF:000001">
    <property type="entry name" value="Dihydroxyacetone kinase 1"/>
    <property type="match status" value="1"/>
</dbReference>
<dbReference type="Gene3D" id="3.40.50.10440">
    <property type="entry name" value="Dihydroxyacetone kinase, domain 1"/>
    <property type="match status" value="1"/>
</dbReference>
<accession>R7YHE0</accession>
<comment type="pathway">
    <text evidence="2">Polyol metabolism; glycerol fermentation; glycerone phosphate from glycerol (oxidative route): step 2/2.</text>
</comment>
<organism evidence="15 16">
    <name type="scientific">Coniosporium apollinis (strain CBS 100218)</name>
    <name type="common">Rock-inhabiting black yeast</name>
    <dbReference type="NCBI Taxonomy" id="1168221"/>
    <lineage>
        <taxon>Eukaryota</taxon>
        <taxon>Fungi</taxon>
        <taxon>Dikarya</taxon>
        <taxon>Ascomycota</taxon>
        <taxon>Pezizomycotina</taxon>
        <taxon>Dothideomycetes</taxon>
        <taxon>Dothideomycetes incertae sedis</taxon>
        <taxon>Coniosporium</taxon>
    </lineage>
</organism>
<dbReference type="InterPro" id="IPR012734">
    <property type="entry name" value="DhaK_ATP"/>
</dbReference>
<dbReference type="GO" id="GO:0050354">
    <property type="term" value="F:triokinase activity"/>
    <property type="evidence" value="ECO:0007669"/>
    <property type="project" value="UniProtKB-EC"/>
</dbReference>
<dbReference type="GO" id="GO:0004371">
    <property type="term" value="F:glycerone kinase activity"/>
    <property type="evidence" value="ECO:0007669"/>
    <property type="project" value="UniProtKB-EC"/>
</dbReference>
<comment type="catalytic activity">
    <reaction evidence="9">
        <text>D-glyceraldehyde + ATP = D-glyceraldehyde 3-phosphate + ADP + H(+)</text>
        <dbReference type="Rhea" id="RHEA:13941"/>
        <dbReference type="ChEBI" id="CHEBI:15378"/>
        <dbReference type="ChEBI" id="CHEBI:17378"/>
        <dbReference type="ChEBI" id="CHEBI:30616"/>
        <dbReference type="ChEBI" id="CHEBI:59776"/>
        <dbReference type="ChEBI" id="CHEBI:456216"/>
        <dbReference type="EC" id="2.7.1.28"/>
    </reaction>
</comment>
<dbReference type="PANTHER" id="PTHR28629:SF14">
    <property type="entry name" value="DIHYDROXYACETONE KINASE 1"/>
    <property type="match status" value="1"/>
</dbReference>
<dbReference type="STRING" id="1168221.R7YHE0"/>
<dbReference type="NCBIfam" id="TIGR02361">
    <property type="entry name" value="dak_ATP"/>
    <property type="match status" value="1"/>
</dbReference>
<dbReference type="HOGENOM" id="CLU_017054_6_0_1"/>
<dbReference type="Gene3D" id="1.25.40.340">
    <property type="match status" value="1"/>
</dbReference>
<evidence type="ECO:0000256" key="7">
    <source>
        <dbReference type="ARBA" id="ARBA00022798"/>
    </source>
</evidence>
<evidence type="ECO:0000259" key="13">
    <source>
        <dbReference type="PROSITE" id="PS51480"/>
    </source>
</evidence>
<sequence length="587" mass="61672">MSFKHFINDPEKLVNDALEALTYANPTLQYLHAEKAIVTTAHDSSTNVSIISGGGAGHEPAHAAYVGRNMLSAAVSGSIFASPSVSQIYNTIDHVGGKPGTLLIVKNYTGDVFNYSLAASKASAAGVPTEFIVVADDVSVGRAKGGKVGRRGLAGTILVHKITSAYAASSRAPSLEAVRKLAQEVADNLVTAAASLDRVHVPGRRKHAADFLEEDELELGMGIHNEPGLRKISPLPDLYILVGDMLKMLLDLTDTDRAYVDFSATEGDGVALMINNLGGTSVLELGAVAAEVYRQLGSSYGIAPVRSYVGTYMTSLNGPGFSITLLRASQQMLDFLDVEVECAGWSPASLPPTNRSKHALSRENRIIAKAPRADGVSSEFKYVELFHKALRNACSKVIAAEPTITEYDTQVGDGDCGTTLRRGAEAVSSYIANTPPTATDPLTDLVRIASVVENTMDGTSGAITAIYVNSLAASLRSISTSCAPPPFDARVWSSAATAALKTLQSVTPARPGDRTLMDALTPFVETLAKTLSVGDAAAAARLGANRTMGMQAKLGRSVYVEASAYDRVPDPGAIGLAELFEGLAQAL</sequence>
<dbReference type="SUPFAM" id="SSF101473">
    <property type="entry name" value="DhaL-like"/>
    <property type="match status" value="1"/>
</dbReference>
<dbReference type="OrthoDB" id="1724672at2759"/>
<evidence type="ECO:0000256" key="9">
    <source>
        <dbReference type="ARBA" id="ARBA00047974"/>
    </source>
</evidence>